<keyword evidence="3" id="KW-1185">Reference proteome</keyword>
<dbReference type="RefSeq" id="WP_258776465.1">
    <property type="nucleotide sequence ID" value="NZ_JANUGP010000002.1"/>
</dbReference>
<comment type="caution">
    <text evidence="2">The sequence shown here is derived from an EMBL/GenBank/DDBJ whole genome shotgun (WGS) entry which is preliminary data.</text>
</comment>
<gene>
    <name evidence="2" type="ORF">NX794_02815</name>
</gene>
<dbReference type="PROSITE" id="PS51257">
    <property type="entry name" value="PROKAR_LIPOPROTEIN"/>
    <property type="match status" value="1"/>
</dbReference>
<evidence type="ECO:0000313" key="3">
    <source>
        <dbReference type="Proteomes" id="UP001205612"/>
    </source>
</evidence>
<feature type="signal peptide" evidence="1">
    <location>
        <begin position="1"/>
        <end position="26"/>
    </location>
</feature>
<dbReference type="Proteomes" id="UP001205612">
    <property type="component" value="Unassembled WGS sequence"/>
</dbReference>
<reference evidence="2 3" key="1">
    <citation type="submission" date="2022-08" db="EMBL/GenBank/DDBJ databases">
        <authorList>
            <person name="Somphong A."/>
            <person name="Phongsopitanun W."/>
        </authorList>
    </citation>
    <scope>NUCLEOTIDE SEQUENCE [LARGE SCALE GENOMIC DNA]</scope>
    <source>
        <strain evidence="2 3">LP11</strain>
    </source>
</reference>
<name>A0ABT2AVA4_9ACTN</name>
<dbReference type="InterPro" id="IPR011330">
    <property type="entry name" value="Glyco_hydro/deAcase_b/a-brl"/>
</dbReference>
<accession>A0ABT2AVA4</accession>
<evidence type="ECO:0000256" key="1">
    <source>
        <dbReference type="SAM" id="SignalP"/>
    </source>
</evidence>
<evidence type="ECO:0000313" key="2">
    <source>
        <dbReference type="EMBL" id="MCS0600172.1"/>
    </source>
</evidence>
<feature type="chain" id="PRO_5046900593" evidence="1">
    <location>
        <begin position="27"/>
        <end position="252"/>
    </location>
</feature>
<protein>
    <submittedName>
        <fullName evidence="2">Polysaccharide deacetylase family protein</fullName>
    </submittedName>
</protein>
<sequence length="252" mass="26723">MRRARARGLAGAVLASALLLTGCAQSVDPIERLGKKAAEGVRPHRPALPTAYRHWGLTAPLPAPPHPAARTLALGTPPRVVDRVPTRDRVVFLTYDDGAGRDPRFADMVRELRLPVTLFLAAPGHGDPARLHRLGAGLQNGAPAGRRAEICGRQRHLTARLGTRPRLLRPLGGGYDPSALRAAADCGITALVLSRATLTPAGALTYTHGPHRLRPGDIVQIDSAPPLPDRTAAVLRGAQGEGLTPAHLEDYL</sequence>
<dbReference type="EMBL" id="JANUGP010000002">
    <property type="protein sequence ID" value="MCS0600172.1"/>
    <property type="molecule type" value="Genomic_DNA"/>
</dbReference>
<keyword evidence="1" id="KW-0732">Signal</keyword>
<dbReference type="SUPFAM" id="SSF88713">
    <property type="entry name" value="Glycoside hydrolase/deacetylase"/>
    <property type="match status" value="1"/>
</dbReference>
<dbReference type="Gene3D" id="3.20.20.370">
    <property type="entry name" value="Glycoside hydrolase/deacetylase"/>
    <property type="match status" value="1"/>
</dbReference>
<proteinExistence type="predicted"/>
<organism evidence="2 3">
    <name type="scientific">Streptomyces pyxinicus</name>
    <dbReference type="NCBI Taxonomy" id="2970331"/>
    <lineage>
        <taxon>Bacteria</taxon>
        <taxon>Bacillati</taxon>
        <taxon>Actinomycetota</taxon>
        <taxon>Actinomycetes</taxon>
        <taxon>Kitasatosporales</taxon>
        <taxon>Streptomycetaceae</taxon>
        <taxon>Streptomyces</taxon>
    </lineage>
</organism>